<dbReference type="GO" id="GO:0004045">
    <property type="term" value="F:peptidyl-tRNA hydrolase activity"/>
    <property type="evidence" value="ECO:0007669"/>
    <property type="project" value="UniProtKB-UniRule"/>
</dbReference>
<dbReference type="Gene3D" id="3.40.50.1470">
    <property type="entry name" value="Peptidyl-tRNA hydrolase"/>
    <property type="match status" value="1"/>
</dbReference>
<feature type="binding site" evidence="7">
    <location>
        <position position="65"/>
    </location>
    <ligand>
        <name>tRNA</name>
        <dbReference type="ChEBI" id="CHEBI:17843"/>
    </ligand>
</feature>
<evidence type="ECO:0000256" key="1">
    <source>
        <dbReference type="ARBA" id="ARBA00013260"/>
    </source>
</evidence>
<keyword evidence="2 7" id="KW-0820">tRNA-binding</keyword>
<dbReference type="HAMAP" id="MF_00083">
    <property type="entry name" value="Pept_tRNA_hydro_bact"/>
    <property type="match status" value="1"/>
</dbReference>
<accession>A0A520N1V1</accession>
<dbReference type="PANTHER" id="PTHR17224">
    <property type="entry name" value="PEPTIDYL-TRNA HYDROLASE"/>
    <property type="match status" value="1"/>
</dbReference>
<dbReference type="SUPFAM" id="SSF53178">
    <property type="entry name" value="Peptidyl-tRNA hydrolase-like"/>
    <property type="match status" value="1"/>
</dbReference>
<dbReference type="PANTHER" id="PTHR17224:SF1">
    <property type="entry name" value="PEPTIDYL-TRNA HYDROLASE"/>
    <property type="match status" value="1"/>
</dbReference>
<evidence type="ECO:0000256" key="2">
    <source>
        <dbReference type="ARBA" id="ARBA00022555"/>
    </source>
</evidence>
<dbReference type="EMBL" id="SHBH01000002">
    <property type="protein sequence ID" value="RZO27458.1"/>
    <property type="molecule type" value="Genomic_DNA"/>
</dbReference>
<feature type="binding site" evidence="7">
    <location>
        <position position="113"/>
    </location>
    <ligand>
        <name>tRNA</name>
        <dbReference type="ChEBI" id="CHEBI:17843"/>
    </ligand>
</feature>
<dbReference type="NCBIfam" id="TIGR00447">
    <property type="entry name" value="pth"/>
    <property type="match status" value="1"/>
</dbReference>
<organism evidence="8 9">
    <name type="scientific">SAR86 cluster bacterium</name>
    <dbReference type="NCBI Taxonomy" id="2030880"/>
    <lineage>
        <taxon>Bacteria</taxon>
        <taxon>Pseudomonadati</taxon>
        <taxon>Pseudomonadota</taxon>
        <taxon>Gammaproteobacteria</taxon>
        <taxon>SAR86 cluster</taxon>
    </lineage>
</organism>
<comment type="function">
    <text evidence="7">Hydrolyzes ribosome-free peptidyl-tRNAs (with 1 or more amino acids incorporated), which drop off the ribosome during protein synthesis, or as a result of ribosome stalling.</text>
</comment>
<comment type="subcellular location">
    <subcellularLocation>
        <location evidence="7">Cytoplasm</location>
    </subcellularLocation>
</comment>
<dbReference type="EC" id="3.1.1.29" evidence="1 7"/>
<feature type="active site" description="Proton acceptor" evidence="7">
    <location>
        <position position="21"/>
    </location>
</feature>
<sequence>MYKLCIIGLGNPGSKYDQTRHNIGKDWILKISNKFFKEFTNKIKFEAQIGKSHNDNILWIIPSNYVNNSGKTIKKIIRSTNINAKNLLVIHDELDLYPGDIRFKEGGGHGGHNGLKDIIEKIGTNDFNRIRVGIGHPGSKEEVSNWVLTKFSPSEEQSLNKSFKRFEEVFDMICENQIEKVQKILHTK</sequence>
<dbReference type="InterPro" id="IPR018171">
    <property type="entry name" value="Pept_tRNA_hydro_CS"/>
</dbReference>
<evidence type="ECO:0000256" key="7">
    <source>
        <dbReference type="HAMAP-Rule" id="MF_00083"/>
    </source>
</evidence>
<evidence type="ECO:0000256" key="3">
    <source>
        <dbReference type="ARBA" id="ARBA00022801"/>
    </source>
</evidence>
<feature type="site" description="Discriminates between blocked and unblocked aminoacyl-tRNA" evidence="7">
    <location>
        <position position="11"/>
    </location>
</feature>
<dbReference type="PROSITE" id="PS01196">
    <property type="entry name" value="PEPT_TRNA_HYDROL_2"/>
    <property type="match status" value="1"/>
</dbReference>
<comment type="catalytic activity">
    <reaction evidence="7">
        <text>an N-acyl-L-alpha-aminoacyl-tRNA + H2O = an N-acyl-L-amino acid + a tRNA + H(+)</text>
        <dbReference type="Rhea" id="RHEA:54448"/>
        <dbReference type="Rhea" id="RHEA-COMP:10123"/>
        <dbReference type="Rhea" id="RHEA-COMP:13883"/>
        <dbReference type="ChEBI" id="CHEBI:15377"/>
        <dbReference type="ChEBI" id="CHEBI:15378"/>
        <dbReference type="ChEBI" id="CHEBI:59874"/>
        <dbReference type="ChEBI" id="CHEBI:78442"/>
        <dbReference type="ChEBI" id="CHEBI:138191"/>
        <dbReference type="EC" id="3.1.1.29"/>
    </reaction>
</comment>
<evidence type="ECO:0000256" key="5">
    <source>
        <dbReference type="ARBA" id="ARBA00038063"/>
    </source>
</evidence>
<name>A0A520N1V1_9GAMM</name>
<feature type="site" description="Stabilizes the basic form of H active site to accept a proton" evidence="7">
    <location>
        <position position="92"/>
    </location>
</feature>
<gene>
    <name evidence="7" type="primary">pth</name>
    <name evidence="8" type="ORF">EVA95_00430</name>
</gene>
<dbReference type="InterPro" id="IPR001328">
    <property type="entry name" value="Pept_tRNA_hydro"/>
</dbReference>
<dbReference type="GO" id="GO:0072344">
    <property type="term" value="P:rescue of stalled ribosome"/>
    <property type="evidence" value="ECO:0007669"/>
    <property type="project" value="UniProtKB-UniRule"/>
</dbReference>
<feature type="binding site" evidence="7">
    <location>
        <position position="16"/>
    </location>
    <ligand>
        <name>tRNA</name>
        <dbReference type="ChEBI" id="CHEBI:17843"/>
    </ligand>
</feature>
<dbReference type="CDD" id="cd00462">
    <property type="entry name" value="PTH"/>
    <property type="match status" value="1"/>
</dbReference>
<evidence type="ECO:0000256" key="4">
    <source>
        <dbReference type="ARBA" id="ARBA00022884"/>
    </source>
</evidence>
<keyword evidence="7" id="KW-0963">Cytoplasm</keyword>
<dbReference type="AlphaFoldDB" id="A0A520N1V1"/>
<evidence type="ECO:0000256" key="6">
    <source>
        <dbReference type="ARBA" id="ARBA00050038"/>
    </source>
</evidence>
<evidence type="ECO:0000313" key="9">
    <source>
        <dbReference type="Proteomes" id="UP000319384"/>
    </source>
</evidence>
<dbReference type="GO" id="GO:0000049">
    <property type="term" value="F:tRNA binding"/>
    <property type="evidence" value="ECO:0007669"/>
    <property type="project" value="UniProtKB-UniRule"/>
</dbReference>
<dbReference type="Pfam" id="PF01195">
    <property type="entry name" value="Pept_tRNA_hydro"/>
    <property type="match status" value="1"/>
</dbReference>
<keyword evidence="4 7" id="KW-0694">RNA-binding</keyword>
<reference evidence="8 9" key="1">
    <citation type="submission" date="2019-02" db="EMBL/GenBank/DDBJ databases">
        <title>Prokaryotic population dynamics and viral predation in marine succession experiment using metagenomics: the confinement effect.</title>
        <authorList>
            <person name="Haro-Moreno J.M."/>
            <person name="Rodriguez-Valera F."/>
            <person name="Lopez-Perez M."/>
        </authorList>
    </citation>
    <scope>NUCLEOTIDE SEQUENCE [LARGE SCALE GENOMIC DNA]</scope>
    <source>
        <strain evidence="8">MED-G162</strain>
    </source>
</reference>
<feature type="binding site" evidence="7">
    <location>
        <position position="67"/>
    </location>
    <ligand>
        <name>tRNA</name>
        <dbReference type="ChEBI" id="CHEBI:17843"/>
    </ligand>
</feature>
<comment type="function">
    <text evidence="7">Catalyzes the release of premature peptidyl moieties from peptidyl-tRNA molecules trapped in stalled 50S ribosomal subunits, and thus maintains levels of free tRNAs and 50S ribosomes.</text>
</comment>
<comment type="subunit">
    <text evidence="7">Monomer.</text>
</comment>
<dbReference type="GO" id="GO:0005737">
    <property type="term" value="C:cytoplasm"/>
    <property type="evidence" value="ECO:0007669"/>
    <property type="project" value="UniProtKB-SubCell"/>
</dbReference>
<comment type="similarity">
    <text evidence="5 7">Belongs to the PTH family.</text>
</comment>
<dbReference type="GO" id="GO:0006515">
    <property type="term" value="P:protein quality control for misfolded or incompletely synthesized proteins"/>
    <property type="evidence" value="ECO:0007669"/>
    <property type="project" value="UniProtKB-UniRule"/>
</dbReference>
<dbReference type="InterPro" id="IPR036416">
    <property type="entry name" value="Pept_tRNA_hydro_sf"/>
</dbReference>
<dbReference type="Proteomes" id="UP000319384">
    <property type="component" value="Unassembled WGS sequence"/>
</dbReference>
<evidence type="ECO:0000313" key="8">
    <source>
        <dbReference type="EMBL" id="RZO27458.1"/>
    </source>
</evidence>
<proteinExistence type="inferred from homology"/>
<dbReference type="FunFam" id="3.40.50.1470:FF:000001">
    <property type="entry name" value="Peptidyl-tRNA hydrolase"/>
    <property type="match status" value="1"/>
</dbReference>
<protein>
    <recommendedName>
        <fullName evidence="6 7">Peptidyl-tRNA hydrolase</fullName>
        <shortName evidence="7">Pth</shortName>
        <ecNumber evidence="1 7">3.1.1.29</ecNumber>
    </recommendedName>
</protein>
<keyword evidence="3 7" id="KW-0378">Hydrolase</keyword>
<comment type="caution">
    <text evidence="8">The sequence shown here is derived from an EMBL/GenBank/DDBJ whole genome shotgun (WGS) entry which is preliminary data.</text>
</comment>